<protein>
    <submittedName>
        <fullName evidence="2">Peptidoglycan-binding protein LysM</fullName>
    </submittedName>
</protein>
<accession>A0ABU0Y3V3</accession>
<feature type="domain" description="Contractile injection system tube protein N-terminal" evidence="1">
    <location>
        <begin position="12"/>
        <end position="137"/>
    </location>
</feature>
<name>A0ABU0Y3V3_9BURK</name>
<evidence type="ECO:0000313" key="3">
    <source>
        <dbReference type="Proteomes" id="UP001237592"/>
    </source>
</evidence>
<evidence type="ECO:0000259" key="1">
    <source>
        <dbReference type="Pfam" id="PF19266"/>
    </source>
</evidence>
<dbReference type="Pfam" id="PF19266">
    <property type="entry name" value="CIS_tube"/>
    <property type="match status" value="1"/>
</dbReference>
<dbReference type="Proteomes" id="UP001237592">
    <property type="component" value="Unassembled WGS sequence"/>
</dbReference>
<proteinExistence type="predicted"/>
<organism evidence="2 3">
    <name type="scientific">Janthinobacterium lividum</name>
    <dbReference type="NCBI Taxonomy" id="29581"/>
    <lineage>
        <taxon>Bacteria</taxon>
        <taxon>Pseudomonadati</taxon>
        <taxon>Pseudomonadota</taxon>
        <taxon>Betaproteobacteria</taxon>
        <taxon>Burkholderiales</taxon>
        <taxon>Oxalobacteraceae</taxon>
        <taxon>Janthinobacterium</taxon>
    </lineage>
</organism>
<dbReference type="RefSeq" id="WP_034777749.1">
    <property type="nucleotide sequence ID" value="NZ_CP049828.1"/>
</dbReference>
<reference evidence="2 3" key="1">
    <citation type="submission" date="2023-08" db="EMBL/GenBank/DDBJ databases">
        <title>Draft genome sequence of Janthinobacterium lividum.</title>
        <authorList>
            <person name="Chun B.H."/>
            <person name="Lee Y."/>
        </authorList>
    </citation>
    <scope>NUCLEOTIDE SEQUENCE [LARGE SCALE GENOMIC DNA]</scope>
    <source>
        <strain evidence="2 3">AMJK</strain>
    </source>
</reference>
<dbReference type="EMBL" id="JAVFKP010000018">
    <property type="protein sequence ID" value="MDQ4629845.1"/>
    <property type="molecule type" value="Genomic_DNA"/>
</dbReference>
<comment type="caution">
    <text evidence="2">The sequence shown here is derived from an EMBL/GenBank/DDBJ whole genome shotgun (WGS) entry which is preliminary data.</text>
</comment>
<sequence>MLEMAKIVVHATREEIPVMYNPTELSLNKTVMVQGEGSNIQFQRVNNDDLTVSLFFDTYEHQVDVRSKTNKIVALTVPSVGTNVRKEPPVLVFTWAGPLFTGIIVKLDQKFTMFLSSGIPVRAELNVTFKSVLTEEEDLQSRGYFNCRQLWQVKQGDRLYLIAQATLGDPNQWRLIAAQNSIEDALNFPQRKDIGRNLVIPDVHAGTAGAVYA</sequence>
<evidence type="ECO:0000313" key="2">
    <source>
        <dbReference type="EMBL" id="MDQ4629845.1"/>
    </source>
</evidence>
<dbReference type="InterPro" id="IPR045361">
    <property type="entry name" value="CIS_tube_prot_N"/>
</dbReference>
<gene>
    <name evidence="2" type="ORF">RB624_28525</name>
</gene>
<keyword evidence="3" id="KW-1185">Reference proteome</keyword>